<evidence type="ECO:0000313" key="2">
    <source>
        <dbReference type="EMBL" id="MBB4268253.1"/>
    </source>
</evidence>
<comment type="caution">
    <text evidence="2">The sequence shown here is derived from an EMBL/GenBank/DDBJ whole genome shotgun (WGS) entry which is preliminary data.</text>
</comment>
<keyword evidence="1" id="KW-0732">Signal</keyword>
<dbReference type="PANTHER" id="PTHR35869">
    <property type="entry name" value="OUTER-MEMBRANE LIPOPROTEIN CARRIER PROTEIN"/>
    <property type="match status" value="1"/>
</dbReference>
<name>A0A7W6RGR6_9PROT</name>
<organism evidence="2 3">
    <name type="scientific">Roseospira visakhapatnamensis</name>
    <dbReference type="NCBI Taxonomy" id="390880"/>
    <lineage>
        <taxon>Bacteria</taxon>
        <taxon>Pseudomonadati</taxon>
        <taxon>Pseudomonadota</taxon>
        <taxon>Alphaproteobacteria</taxon>
        <taxon>Rhodospirillales</taxon>
        <taxon>Rhodospirillaceae</taxon>
        <taxon>Roseospira</taxon>
    </lineage>
</organism>
<dbReference type="Pfam" id="PF03548">
    <property type="entry name" value="LolA"/>
    <property type="match status" value="1"/>
</dbReference>
<evidence type="ECO:0000313" key="3">
    <source>
        <dbReference type="Proteomes" id="UP000554286"/>
    </source>
</evidence>
<gene>
    <name evidence="2" type="ORF">GGD89_003917</name>
</gene>
<dbReference type="CDD" id="cd16325">
    <property type="entry name" value="LolA"/>
    <property type="match status" value="1"/>
</dbReference>
<dbReference type="RefSeq" id="WP_184049086.1">
    <property type="nucleotide sequence ID" value="NZ_JACIGK010000070.1"/>
</dbReference>
<accession>A0A7W6RGR6</accession>
<dbReference type="PANTHER" id="PTHR35869:SF1">
    <property type="entry name" value="OUTER-MEMBRANE LIPOPROTEIN CARRIER PROTEIN"/>
    <property type="match status" value="1"/>
</dbReference>
<evidence type="ECO:0000256" key="1">
    <source>
        <dbReference type="ARBA" id="ARBA00022729"/>
    </source>
</evidence>
<keyword evidence="3" id="KW-1185">Reference proteome</keyword>
<dbReference type="AlphaFoldDB" id="A0A7W6RGR6"/>
<dbReference type="InterPro" id="IPR004564">
    <property type="entry name" value="OM_lipoprot_carrier_LolA-like"/>
</dbReference>
<protein>
    <submittedName>
        <fullName evidence="2">Outer membrane lipoprotein-sorting protein</fullName>
    </submittedName>
</protein>
<sequence length="227" mass="25065">MPRSLRRVRPSLAALALVLSAVLSVALVPGPFGAARAQGPAPYLMSTEEAVLLQQAQDYLNSVRSLRGRFQQASSTGNQASGTVYMRRPGRMRIEYDPPAEVLVVANGSYVIYEDGELQQVSYIGLGDTPLGILLRDEVKLSDPAITVTGMRRQAGLMEVDIVETDAPGQGTLTLVFAESPLELRSWRVRDAQNVEVTVNLLRPRFNIDLDRDLFSYRERAGFRRSD</sequence>
<dbReference type="Proteomes" id="UP000554286">
    <property type="component" value="Unassembled WGS sequence"/>
</dbReference>
<dbReference type="Gene3D" id="2.50.20.10">
    <property type="entry name" value="Lipoprotein localisation LolA/LolB/LppX"/>
    <property type="match status" value="1"/>
</dbReference>
<proteinExistence type="predicted"/>
<keyword evidence="2" id="KW-0449">Lipoprotein</keyword>
<dbReference type="SUPFAM" id="SSF89392">
    <property type="entry name" value="Prokaryotic lipoproteins and lipoprotein localization factors"/>
    <property type="match status" value="1"/>
</dbReference>
<reference evidence="2 3" key="1">
    <citation type="submission" date="2020-08" db="EMBL/GenBank/DDBJ databases">
        <title>Genome sequencing of Purple Non-Sulfur Bacteria from various extreme environments.</title>
        <authorList>
            <person name="Mayer M."/>
        </authorList>
    </citation>
    <scope>NUCLEOTIDE SEQUENCE [LARGE SCALE GENOMIC DNA]</scope>
    <source>
        <strain evidence="2 3">JA131</strain>
    </source>
</reference>
<dbReference type="EMBL" id="JACIGK010000070">
    <property type="protein sequence ID" value="MBB4268253.1"/>
    <property type="molecule type" value="Genomic_DNA"/>
</dbReference>
<dbReference type="InterPro" id="IPR029046">
    <property type="entry name" value="LolA/LolB/LppX"/>
</dbReference>